<organism evidence="1 2">
    <name type="scientific">Sphingomonas oligophenolica</name>
    <dbReference type="NCBI Taxonomy" id="301154"/>
    <lineage>
        <taxon>Bacteria</taxon>
        <taxon>Pseudomonadati</taxon>
        <taxon>Pseudomonadota</taxon>
        <taxon>Alphaproteobacteria</taxon>
        <taxon>Sphingomonadales</taxon>
        <taxon>Sphingomonadaceae</taxon>
        <taxon>Sphingomonas</taxon>
    </lineage>
</organism>
<dbReference type="InterPro" id="IPR036590">
    <property type="entry name" value="SRAP-like"/>
</dbReference>
<keyword evidence="2" id="KW-1185">Reference proteome</keyword>
<evidence type="ECO:0000313" key="2">
    <source>
        <dbReference type="Proteomes" id="UP001419910"/>
    </source>
</evidence>
<dbReference type="InterPro" id="IPR003738">
    <property type="entry name" value="SRAP"/>
</dbReference>
<accession>A0ABU9YAD7</accession>
<comment type="caution">
    <text evidence="1">The sequence shown here is derived from an EMBL/GenBank/DDBJ whole genome shotgun (WGS) entry which is preliminary data.</text>
</comment>
<dbReference type="RefSeq" id="WP_343887086.1">
    <property type="nucleotide sequence ID" value="NZ_JBDIME010000033.1"/>
</dbReference>
<dbReference type="Gene3D" id="3.90.1680.10">
    <property type="entry name" value="SOS response associated peptidase-like"/>
    <property type="match status" value="1"/>
</dbReference>
<proteinExistence type="predicted"/>
<gene>
    <name evidence="1" type="ORF">ABC974_24290</name>
</gene>
<name>A0ABU9YAD7_9SPHN</name>
<evidence type="ECO:0000313" key="1">
    <source>
        <dbReference type="EMBL" id="MEN2792771.1"/>
    </source>
</evidence>
<dbReference type="Proteomes" id="UP001419910">
    <property type="component" value="Unassembled WGS sequence"/>
</dbReference>
<dbReference type="Pfam" id="PF02586">
    <property type="entry name" value="SRAP"/>
    <property type="match status" value="1"/>
</dbReference>
<protein>
    <submittedName>
        <fullName evidence="1">SOS response-associated peptidase family protein</fullName>
    </submittedName>
</protein>
<sequence length="219" mass="24830">MSRLYAVASNIPEVSAHFAAEAPADIKMPSETIEALPGLVVFERSGRRHLRLMDWGFPRLTREMRERGDPPGRIGLVADLTNPLWEQLVVDQRYRCLIPLSHFANPNGDPGEKTRTWFSVDRQPLVAWAGFCRNVPDYGPVYAGMTMTANAVVEPYNDRMPVLLDPHEYDRWLHGSIQDVIGFQFRAPLAAERTKVLHTDDLWRSGKRPASMQPQLALL</sequence>
<dbReference type="EMBL" id="JBDIME010000033">
    <property type="protein sequence ID" value="MEN2792771.1"/>
    <property type="molecule type" value="Genomic_DNA"/>
</dbReference>
<reference evidence="1 2" key="1">
    <citation type="submission" date="2024-05" db="EMBL/GenBank/DDBJ databases">
        <authorList>
            <person name="Liu Q."/>
            <person name="Xin Y.-H."/>
        </authorList>
    </citation>
    <scope>NUCLEOTIDE SEQUENCE [LARGE SCALE GENOMIC DNA]</scope>
    <source>
        <strain evidence="1 2">CGMCC 1.10181</strain>
    </source>
</reference>
<dbReference type="SUPFAM" id="SSF143081">
    <property type="entry name" value="BB1717-like"/>
    <property type="match status" value="1"/>
</dbReference>